<dbReference type="RefSeq" id="WP_317063740.1">
    <property type="nucleotide sequence ID" value="NZ_WBKO01000001.1"/>
</dbReference>
<evidence type="ECO:0000313" key="1">
    <source>
        <dbReference type="EMBL" id="MDV2480770.1"/>
    </source>
</evidence>
<accession>A0ABU3WYY0</accession>
<name>A0ABU3WYY0_9EURY</name>
<evidence type="ECO:0000313" key="2">
    <source>
        <dbReference type="Proteomes" id="UP001281203"/>
    </source>
</evidence>
<dbReference type="PROSITE" id="PS51257">
    <property type="entry name" value="PROKAR_LIPOPROTEIN"/>
    <property type="match status" value="1"/>
</dbReference>
<dbReference type="EMBL" id="WBKO01000001">
    <property type="protein sequence ID" value="MDV2480770.1"/>
    <property type="molecule type" value="Genomic_DNA"/>
</dbReference>
<organism evidence="1 2">
    <name type="scientific">Methanoculleus caldifontis</name>
    <dbReference type="NCBI Taxonomy" id="2651577"/>
    <lineage>
        <taxon>Archaea</taxon>
        <taxon>Methanobacteriati</taxon>
        <taxon>Methanobacteriota</taxon>
        <taxon>Stenosarchaea group</taxon>
        <taxon>Methanomicrobia</taxon>
        <taxon>Methanomicrobiales</taxon>
        <taxon>Methanomicrobiaceae</taxon>
        <taxon>Methanoculleus</taxon>
    </lineage>
</organism>
<keyword evidence="2" id="KW-1185">Reference proteome</keyword>
<sequence length="204" mass="21495">MRILSPKTIFPALLVVLGICLLAAGCTSAPPDEGAQQTTPVTTAVATTPAAGAGASGAAQGSVSAVPFATLISYLPGAPAGWTAGEPVGATWTVEDGQWTWASRDYTKGDATAAILIQDSAYYDVGYWESWDSLVSFETTEGYYKQGRVSGHPSWEFFSKPASYGTWIGVNERFMVYVSLDDGSKQDLDAFVNAVNYGGLANLK</sequence>
<dbReference type="Proteomes" id="UP001281203">
    <property type="component" value="Unassembled WGS sequence"/>
</dbReference>
<reference evidence="1 2" key="1">
    <citation type="submission" date="2019-10" db="EMBL/GenBank/DDBJ databases">
        <title>Isolation and characterization of Methanoculleus sp. Wushi-C6 from a hot spring well.</title>
        <authorList>
            <person name="Chen S.-C."/>
            <person name="Lan Z.-H."/>
            <person name="You Y.-T."/>
            <person name="Lai M.-C."/>
        </authorList>
    </citation>
    <scope>NUCLEOTIDE SEQUENCE [LARGE SCALE GENOMIC DNA]</scope>
    <source>
        <strain evidence="1 2">Wushi-C6</strain>
    </source>
</reference>
<gene>
    <name evidence="1" type="ORF">F8E02_01860</name>
</gene>
<protein>
    <submittedName>
        <fullName evidence="1">Uncharacterized protein</fullName>
    </submittedName>
</protein>
<proteinExistence type="predicted"/>
<comment type="caution">
    <text evidence="1">The sequence shown here is derived from an EMBL/GenBank/DDBJ whole genome shotgun (WGS) entry which is preliminary data.</text>
</comment>